<dbReference type="PANTHER" id="PTHR10057:SF0">
    <property type="entry name" value="TRANSLOCATOR PROTEIN"/>
    <property type="match status" value="1"/>
</dbReference>
<keyword evidence="8" id="KW-1185">Reference proteome</keyword>
<sequence>MLKPHIQGVFISIGIALLTGLLSSLLSGGQSEVYQTLNQPPFAPPAWLFGVVWTVLYILMGVAAYLIYISDTKPISKTIALCLYAAQLFLNFSWSIVFFRFQEYGWSVLVLALLIFLVALTMMTFFKISRLAALLLIPYFLWLLIAYYLNIGVFLLNK</sequence>
<evidence type="ECO:0000313" key="7">
    <source>
        <dbReference type="EMBL" id="BCJ99300.1"/>
    </source>
</evidence>
<dbReference type="PANTHER" id="PTHR10057">
    <property type="entry name" value="PERIPHERAL-TYPE BENZODIAZEPINE RECEPTOR"/>
    <property type="match status" value="1"/>
</dbReference>
<reference evidence="7 8" key="2">
    <citation type="submission" date="2020-08" db="EMBL/GenBank/DDBJ databases">
        <authorList>
            <person name="Ueki A."/>
            <person name="Tonouchi A."/>
        </authorList>
    </citation>
    <scope>NUCLEOTIDE SEQUENCE [LARGE SCALE GENOMIC DNA]</scope>
    <source>
        <strain evidence="7 8">CTTW</strain>
    </source>
</reference>
<dbReference type="GO" id="GO:0033013">
    <property type="term" value="P:tetrapyrrole metabolic process"/>
    <property type="evidence" value="ECO:0007669"/>
    <property type="project" value="UniProtKB-ARBA"/>
</dbReference>
<keyword evidence="4 6" id="KW-1133">Transmembrane helix</keyword>
<evidence type="ECO:0000256" key="5">
    <source>
        <dbReference type="ARBA" id="ARBA00023136"/>
    </source>
</evidence>
<protein>
    <submittedName>
        <fullName evidence="7">Tryptophan-rich sensory protein</fullName>
    </submittedName>
</protein>
<evidence type="ECO:0000256" key="6">
    <source>
        <dbReference type="SAM" id="Phobius"/>
    </source>
</evidence>
<feature type="transmembrane region" description="Helical" evidence="6">
    <location>
        <begin position="81"/>
        <end position="99"/>
    </location>
</feature>
<organism evidence="7 8">
    <name type="scientific">Anaerocolumna chitinilytica</name>
    <dbReference type="NCBI Taxonomy" id="1727145"/>
    <lineage>
        <taxon>Bacteria</taxon>
        <taxon>Bacillati</taxon>
        <taxon>Bacillota</taxon>
        <taxon>Clostridia</taxon>
        <taxon>Lachnospirales</taxon>
        <taxon>Lachnospiraceae</taxon>
        <taxon>Anaerocolumna</taxon>
    </lineage>
</organism>
<dbReference type="FunFam" id="1.20.1260.100:FF:000001">
    <property type="entry name" value="translocator protein 2"/>
    <property type="match status" value="1"/>
</dbReference>
<comment type="subcellular location">
    <subcellularLocation>
        <location evidence="1">Membrane</location>
        <topology evidence="1">Multi-pass membrane protein</topology>
    </subcellularLocation>
</comment>
<dbReference type="RefSeq" id="WP_185259564.1">
    <property type="nucleotide sequence ID" value="NZ_AP023368.1"/>
</dbReference>
<gene>
    <name evidence="7" type="ORF">bsdcttw_23410</name>
</gene>
<evidence type="ECO:0000256" key="3">
    <source>
        <dbReference type="ARBA" id="ARBA00022692"/>
    </source>
</evidence>
<accession>A0A7I8DLQ9</accession>
<feature type="transmembrane region" description="Helical" evidence="6">
    <location>
        <begin position="47"/>
        <end position="69"/>
    </location>
</feature>
<keyword evidence="5 6" id="KW-0472">Membrane</keyword>
<name>A0A7I8DLQ9_9FIRM</name>
<dbReference type="AlphaFoldDB" id="A0A7I8DLQ9"/>
<evidence type="ECO:0000256" key="2">
    <source>
        <dbReference type="ARBA" id="ARBA00007524"/>
    </source>
</evidence>
<evidence type="ECO:0000256" key="1">
    <source>
        <dbReference type="ARBA" id="ARBA00004141"/>
    </source>
</evidence>
<feature type="transmembrane region" description="Helical" evidence="6">
    <location>
        <begin position="133"/>
        <end position="156"/>
    </location>
</feature>
<feature type="transmembrane region" description="Helical" evidence="6">
    <location>
        <begin position="105"/>
        <end position="126"/>
    </location>
</feature>
<evidence type="ECO:0000313" key="8">
    <source>
        <dbReference type="Proteomes" id="UP000515703"/>
    </source>
</evidence>
<dbReference type="InterPro" id="IPR038330">
    <property type="entry name" value="TspO/MBR-related_sf"/>
</dbReference>
<dbReference type="Gene3D" id="1.20.1260.100">
    <property type="entry name" value="TspO/MBR protein"/>
    <property type="match status" value="1"/>
</dbReference>
<evidence type="ECO:0000256" key="4">
    <source>
        <dbReference type="ARBA" id="ARBA00022989"/>
    </source>
</evidence>
<dbReference type="InterPro" id="IPR004307">
    <property type="entry name" value="TspO_MBR"/>
</dbReference>
<dbReference type="KEGG" id="acht:bsdcttw_23410"/>
<proteinExistence type="inferred from homology"/>
<dbReference type="EMBL" id="AP023368">
    <property type="protein sequence ID" value="BCJ99300.1"/>
    <property type="molecule type" value="Genomic_DNA"/>
</dbReference>
<reference evidence="7 8" key="1">
    <citation type="submission" date="2020-08" db="EMBL/GenBank/DDBJ databases">
        <title>Draft genome sequencing of an Anaerocolumna strain isolated from anoxic soil subjected to BSD treatment.</title>
        <authorList>
            <person name="Uek A."/>
            <person name="Tonouchi A."/>
        </authorList>
    </citation>
    <scope>NUCLEOTIDE SEQUENCE [LARGE SCALE GENOMIC DNA]</scope>
    <source>
        <strain evidence="7 8">CTTW</strain>
    </source>
</reference>
<dbReference type="CDD" id="cd15904">
    <property type="entry name" value="TSPO_MBR"/>
    <property type="match status" value="1"/>
</dbReference>
<keyword evidence="3 6" id="KW-0812">Transmembrane</keyword>
<dbReference type="Proteomes" id="UP000515703">
    <property type="component" value="Chromosome"/>
</dbReference>
<dbReference type="PIRSF" id="PIRSF005859">
    <property type="entry name" value="PBR"/>
    <property type="match status" value="1"/>
</dbReference>
<dbReference type="GO" id="GO:0016020">
    <property type="term" value="C:membrane"/>
    <property type="evidence" value="ECO:0007669"/>
    <property type="project" value="UniProtKB-SubCell"/>
</dbReference>
<comment type="similarity">
    <text evidence="2">Belongs to the TspO/BZRP family.</text>
</comment>
<dbReference type="Pfam" id="PF03073">
    <property type="entry name" value="TspO_MBR"/>
    <property type="match status" value="1"/>
</dbReference>